<sequence>MIAFHLSRTFNMGTLEDINTATVIVATAISEYLWFFRFFFNLLAYSTVIIPTILLVKWVQNHHRDSEFYHRTRLGAFLRLFAVGRPEYQLIPDEKRSDVDVRLDKDDIPEMVPIVKSSNRFSNDTFMLILCFGLIQCFFVPMGFFQEHIMTQLYPRFDDSGVEDKFHDTEFLLLLNRLVALVICVLLLFYDYKNQPAHVPPLYKHSFGSMSNTLSSLCQYEAMKYMSFPALTVGKASKLIPTMIMGKIVRNKTYTTKDYIVASMLVTGVAFFFLSTPSFKQAGKRAGATETTISGLILMAGYLAFDAFTPNWQKKLFDCKPPVSKTQMMLGVNFFSAVLCVVSLLMQGTLFSSISFALNHDGFARNAFLCSFFGACGQFAIYQSIKRFGPEFFAICMTVRQILSIILSAFYFSHPISPTGIIGLCIVFGAIFYSKLCGRLSGSKLRS</sequence>
<evidence type="ECO:0000256" key="3">
    <source>
        <dbReference type="ARBA" id="ARBA00022448"/>
    </source>
</evidence>
<dbReference type="AlphaFoldDB" id="A0A7E4V795"/>
<keyword evidence="6 8" id="KW-0472">Membrane</keyword>
<dbReference type="WBParaSite" id="Pan_g17421.t1">
    <property type="protein sequence ID" value="Pan_g17421.t1"/>
    <property type="gene ID" value="Pan_g17421"/>
</dbReference>
<keyword evidence="4 8" id="KW-0812">Transmembrane</keyword>
<feature type="transmembrane region" description="Helical" evidence="8">
    <location>
        <begin position="392"/>
        <end position="412"/>
    </location>
</feature>
<comment type="subcellular location">
    <subcellularLocation>
        <location evidence="1">Membrane</location>
        <topology evidence="1">Multi-pass membrane protein</topology>
    </subcellularLocation>
</comment>
<dbReference type="PANTHER" id="PTHR10778:SF13">
    <property type="entry name" value="ADENOSINE 3'-PHOSPHO 5'-PHOSPHOSULFATE TRANSPORTER 1"/>
    <property type="match status" value="1"/>
</dbReference>
<feature type="transmembrane region" description="Helical" evidence="8">
    <location>
        <begin position="418"/>
        <end position="436"/>
    </location>
</feature>
<feature type="transmembrane region" description="Helical" evidence="8">
    <location>
        <begin position="126"/>
        <end position="145"/>
    </location>
</feature>
<dbReference type="GO" id="GO:0000139">
    <property type="term" value="C:Golgi membrane"/>
    <property type="evidence" value="ECO:0007669"/>
    <property type="project" value="TreeGrafter"/>
</dbReference>
<evidence type="ECO:0000313" key="10">
    <source>
        <dbReference type="WBParaSite" id="Pan_g17421.t1"/>
    </source>
</evidence>
<accession>A0A7E4V795</accession>
<keyword evidence="5 8" id="KW-1133">Transmembrane helix</keyword>
<feature type="transmembrane region" description="Helical" evidence="8">
    <location>
        <begin position="34"/>
        <end position="56"/>
    </location>
</feature>
<feature type="transmembrane region" description="Helical" evidence="8">
    <location>
        <begin position="291"/>
        <end position="309"/>
    </location>
</feature>
<evidence type="ECO:0000256" key="7">
    <source>
        <dbReference type="ARBA" id="ARBA00039668"/>
    </source>
</evidence>
<evidence type="ECO:0000313" key="9">
    <source>
        <dbReference type="Proteomes" id="UP000492821"/>
    </source>
</evidence>
<feature type="transmembrane region" description="Helical" evidence="8">
    <location>
        <begin position="171"/>
        <end position="190"/>
    </location>
</feature>
<evidence type="ECO:0000256" key="1">
    <source>
        <dbReference type="ARBA" id="ARBA00004141"/>
    </source>
</evidence>
<dbReference type="SUPFAM" id="SSF103481">
    <property type="entry name" value="Multidrug resistance efflux transporter EmrE"/>
    <property type="match status" value="1"/>
</dbReference>
<reference evidence="10" key="2">
    <citation type="submission" date="2020-10" db="UniProtKB">
        <authorList>
            <consortium name="WormBaseParasite"/>
        </authorList>
    </citation>
    <scope>IDENTIFICATION</scope>
</reference>
<feature type="transmembrane region" description="Helical" evidence="8">
    <location>
        <begin position="259"/>
        <end position="279"/>
    </location>
</feature>
<name>A0A7E4V795_PANRE</name>
<evidence type="ECO:0000256" key="6">
    <source>
        <dbReference type="ARBA" id="ARBA00023136"/>
    </source>
</evidence>
<dbReference type="Pfam" id="PF08449">
    <property type="entry name" value="UAA"/>
    <property type="match status" value="1"/>
</dbReference>
<dbReference type="PANTHER" id="PTHR10778">
    <property type="entry name" value="SOLUTE CARRIER FAMILY 35 MEMBER B"/>
    <property type="match status" value="1"/>
</dbReference>
<dbReference type="InterPro" id="IPR013657">
    <property type="entry name" value="SCL35B1-4/HUT1"/>
</dbReference>
<feature type="transmembrane region" description="Helical" evidence="8">
    <location>
        <begin position="330"/>
        <end position="351"/>
    </location>
</feature>
<dbReference type="InterPro" id="IPR037185">
    <property type="entry name" value="EmrE-like"/>
</dbReference>
<dbReference type="Proteomes" id="UP000492821">
    <property type="component" value="Unassembled WGS sequence"/>
</dbReference>
<comment type="similarity">
    <text evidence="2">Belongs to the nucleotide-sugar transporter family. SLC35B subfamily.</text>
</comment>
<keyword evidence="9" id="KW-1185">Reference proteome</keyword>
<dbReference type="GO" id="GO:0046964">
    <property type="term" value="F:3'-phosphoadenosine 5'-phosphosulfate transmembrane transporter activity"/>
    <property type="evidence" value="ECO:0007669"/>
    <property type="project" value="TreeGrafter"/>
</dbReference>
<feature type="transmembrane region" description="Helical" evidence="8">
    <location>
        <begin position="363"/>
        <end position="385"/>
    </location>
</feature>
<evidence type="ECO:0000256" key="8">
    <source>
        <dbReference type="SAM" id="Phobius"/>
    </source>
</evidence>
<dbReference type="GO" id="GO:0005789">
    <property type="term" value="C:endoplasmic reticulum membrane"/>
    <property type="evidence" value="ECO:0007669"/>
    <property type="project" value="TreeGrafter"/>
</dbReference>
<reference evidence="9" key="1">
    <citation type="journal article" date="2013" name="Genetics">
        <title>The draft genome and transcriptome of Panagrellus redivivus are shaped by the harsh demands of a free-living lifestyle.</title>
        <authorList>
            <person name="Srinivasan J."/>
            <person name="Dillman A.R."/>
            <person name="Macchietto M.G."/>
            <person name="Heikkinen L."/>
            <person name="Lakso M."/>
            <person name="Fracchia K.M."/>
            <person name="Antoshechkin I."/>
            <person name="Mortazavi A."/>
            <person name="Wong G."/>
            <person name="Sternberg P.W."/>
        </authorList>
    </citation>
    <scope>NUCLEOTIDE SEQUENCE [LARGE SCALE GENOMIC DNA]</scope>
    <source>
        <strain evidence="9">MT8872</strain>
    </source>
</reference>
<keyword evidence="3" id="KW-0813">Transport</keyword>
<evidence type="ECO:0000256" key="5">
    <source>
        <dbReference type="ARBA" id="ARBA00022989"/>
    </source>
</evidence>
<evidence type="ECO:0000256" key="4">
    <source>
        <dbReference type="ARBA" id="ARBA00022692"/>
    </source>
</evidence>
<proteinExistence type="inferred from homology"/>
<evidence type="ECO:0000256" key="2">
    <source>
        <dbReference type="ARBA" id="ARBA00010694"/>
    </source>
</evidence>
<protein>
    <recommendedName>
        <fullName evidence="7">Adenosine 3'-phospho 5'-phosphosulfate transporter 1</fullName>
    </recommendedName>
</protein>
<organism evidence="9 10">
    <name type="scientific">Panagrellus redivivus</name>
    <name type="common">Microworm</name>
    <dbReference type="NCBI Taxonomy" id="6233"/>
    <lineage>
        <taxon>Eukaryota</taxon>
        <taxon>Metazoa</taxon>
        <taxon>Ecdysozoa</taxon>
        <taxon>Nematoda</taxon>
        <taxon>Chromadorea</taxon>
        <taxon>Rhabditida</taxon>
        <taxon>Tylenchina</taxon>
        <taxon>Panagrolaimomorpha</taxon>
        <taxon>Panagrolaimoidea</taxon>
        <taxon>Panagrolaimidae</taxon>
        <taxon>Panagrellus</taxon>
    </lineage>
</organism>